<feature type="transmembrane region" description="Helical" evidence="2">
    <location>
        <begin position="377"/>
        <end position="399"/>
    </location>
</feature>
<dbReference type="RefSeq" id="XP_033381892.1">
    <property type="nucleotide sequence ID" value="XM_033528538.1"/>
</dbReference>
<dbReference type="InterPro" id="IPR049205">
    <property type="entry name" value="Vps3844_N"/>
</dbReference>
<evidence type="ECO:0000259" key="4">
    <source>
        <dbReference type="Pfam" id="PF12955"/>
    </source>
</evidence>
<dbReference type="PANTHER" id="PTHR36853">
    <property type="entry name" value="EXPRESSED PROTEIN"/>
    <property type="match status" value="1"/>
</dbReference>
<keyword evidence="2" id="KW-0472">Membrane</keyword>
<dbReference type="EMBL" id="ML978071">
    <property type="protein sequence ID" value="KAF2013553.1"/>
    <property type="molecule type" value="Genomic_DNA"/>
</dbReference>
<evidence type="ECO:0000313" key="7">
    <source>
        <dbReference type="Proteomes" id="UP000799778"/>
    </source>
</evidence>
<dbReference type="AlphaFoldDB" id="A0A6A5XKT9"/>
<keyword evidence="2" id="KW-0812">Transmembrane</keyword>
<dbReference type="InterPro" id="IPR024382">
    <property type="entry name" value="Vps3844_C"/>
</dbReference>
<dbReference type="PANTHER" id="PTHR36853:SF1">
    <property type="entry name" value="DUF3844 DOMAIN-CONTAINING PROTEIN"/>
    <property type="match status" value="1"/>
</dbReference>
<dbReference type="Proteomes" id="UP000799778">
    <property type="component" value="Unassembled WGS sequence"/>
</dbReference>
<dbReference type="GO" id="GO:0005783">
    <property type="term" value="C:endoplasmic reticulum"/>
    <property type="evidence" value="ECO:0007669"/>
    <property type="project" value="TreeGrafter"/>
</dbReference>
<feature type="domain" description="Vacuolar sorting protein Vps3844 C-terminal" evidence="4">
    <location>
        <begin position="299"/>
        <end position="412"/>
    </location>
</feature>
<evidence type="ECO:0000259" key="5">
    <source>
        <dbReference type="Pfam" id="PF21656"/>
    </source>
</evidence>
<keyword evidence="3" id="KW-0732">Signal</keyword>
<evidence type="ECO:0000256" key="3">
    <source>
        <dbReference type="SAM" id="SignalP"/>
    </source>
</evidence>
<gene>
    <name evidence="6" type="ORF">BU24DRAFT_424550</name>
</gene>
<dbReference type="GeneID" id="54285935"/>
<feature type="compositionally biased region" description="Basic and acidic residues" evidence="1">
    <location>
        <begin position="244"/>
        <end position="257"/>
    </location>
</feature>
<keyword evidence="2" id="KW-1133">Transmembrane helix</keyword>
<dbReference type="Pfam" id="PF21656">
    <property type="entry name" value="DUF6859"/>
    <property type="match status" value="1"/>
</dbReference>
<feature type="signal peptide" evidence="3">
    <location>
        <begin position="1"/>
        <end position="18"/>
    </location>
</feature>
<feature type="domain" description="Vacuolar sorting protein Vps3844 N-terminal" evidence="5">
    <location>
        <begin position="41"/>
        <end position="144"/>
    </location>
</feature>
<dbReference type="Pfam" id="PF12955">
    <property type="entry name" value="Vps3844_C"/>
    <property type="match status" value="1"/>
</dbReference>
<feature type="chain" id="PRO_5025590326" evidence="3">
    <location>
        <begin position="19"/>
        <end position="420"/>
    </location>
</feature>
<accession>A0A6A5XKT9</accession>
<reference evidence="6" key="1">
    <citation type="journal article" date="2020" name="Stud. Mycol.">
        <title>101 Dothideomycetes genomes: a test case for predicting lifestyles and emergence of pathogens.</title>
        <authorList>
            <person name="Haridas S."/>
            <person name="Albert R."/>
            <person name="Binder M."/>
            <person name="Bloem J."/>
            <person name="Labutti K."/>
            <person name="Salamov A."/>
            <person name="Andreopoulos B."/>
            <person name="Baker S."/>
            <person name="Barry K."/>
            <person name="Bills G."/>
            <person name="Bluhm B."/>
            <person name="Cannon C."/>
            <person name="Castanera R."/>
            <person name="Culley D."/>
            <person name="Daum C."/>
            <person name="Ezra D."/>
            <person name="Gonzalez J."/>
            <person name="Henrissat B."/>
            <person name="Kuo A."/>
            <person name="Liang C."/>
            <person name="Lipzen A."/>
            <person name="Lutzoni F."/>
            <person name="Magnuson J."/>
            <person name="Mondo S."/>
            <person name="Nolan M."/>
            <person name="Ohm R."/>
            <person name="Pangilinan J."/>
            <person name="Park H.-J."/>
            <person name="Ramirez L."/>
            <person name="Alfaro M."/>
            <person name="Sun H."/>
            <person name="Tritt A."/>
            <person name="Yoshinaga Y."/>
            <person name="Zwiers L.-H."/>
            <person name="Turgeon B."/>
            <person name="Goodwin S."/>
            <person name="Spatafora J."/>
            <person name="Crous P."/>
            <person name="Grigoriev I."/>
        </authorList>
    </citation>
    <scope>NUCLEOTIDE SEQUENCE</scope>
    <source>
        <strain evidence="6">CBS 175.79</strain>
    </source>
</reference>
<keyword evidence="7" id="KW-1185">Reference proteome</keyword>
<evidence type="ECO:0000256" key="1">
    <source>
        <dbReference type="SAM" id="MobiDB-lite"/>
    </source>
</evidence>
<sequence length="420" mass="45113">MKLSWSFAVSSLFISASAASKAGHVFVYDPASAKAAPLQSSVTPETARWILAQRLGVSQFHSIDDPSEEAIEQLNAYSGRTQTLLGGDNSNERDLSEARVLVWIDDVEDASAIISDSSAYSAQFTVADPPSGADNDRLIRAIATQAESLPKKEDAFGRTYTDGITIEKWLKPLKAVGIHNEYLSTFHAVKKDELSSSELAKALSGLLEESVASGEQGWPITVVLMPPSGPKSKRDVNPYGAFDIPRDTDFRRPKTEEFLSPSSSQPSQPPKAKVSNLEDFPIISAAKPGAPIRGILPSCFSSQDACIQQTNNCSSHGGVDGGCVNRKGKKGTGRVDCWHCQCEPTVEFVGGDGMEERKRTTYWGGPACQKKDISTPFWLFVSTGVIIAFLISSAIGMLYSMGSEELPSVIGAGVSGPQRK</sequence>
<protein>
    <submittedName>
        <fullName evidence="6">Uncharacterized protein</fullName>
    </submittedName>
</protein>
<evidence type="ECO:0000256" key="2">
    <source>
        <dbReference type="SAM" id="Phobius"/>
    </source>
</evidence>
<feature type="region of interest" description="Disordered" evidence="1">
    <location>
        <begin position="227"/>
        <end position="274"/>
    </location>
</feature>
<organism evidence="6 7">
    <name type="scientific">Aaosphaeria arxii CBS 175.79</name>
    <dbReference type="NCBI Taxonomy" id="1450172"/>
    <lineage>
        <taxon>Eukaryota</taxon>
        <taxon>Fungi</taxon>
        <taxon>Dikarya</taxon>
        <taxon>Ascomycota</taxon>
        <taxon>Pezizomycotina</taxon>
        <taxon>Dothideomycetes</taxon>
        <taxon>Pleosporomycetidae</taxon>
        <taxon>Pleosporales</taxon>
        <taxon>Pleosporales incertae sedis</taxon>
        <taxon>Aaosphaeria</taxon>
    </lineage>
</organism>
<evidence type="ECO:0000313" key="6">
    <source>
        <dbReference type="EMBL" id="KAF2013553.1"/>
    </source>
</evidence>
<name>A0A6A5XKT9_9PLEO</name>
<dbReference type="InterPro" id="IPR053065">
    <property type="entry name" value="Archenteron_Induction-Rel"/>
</dbReference>
<proteinExistence type="predicted"/>
<dbReference type="OrthoDB" id="5583277at2759"/>